<dbReference type="NCBIfam" id="TIGR01640">
    <property type="entry name" value="F_box_assoc_1"/>
    <property type="match status" value="1"/>
</dbReference>
<organism evidence="2 3">
    <name type="scientific">Camelina sativa</name>
    <name type="common">False flax</name>
    <name type="synonym">Myagrum sativum</name>
    <dbReference type="NCBI Taxonomy" id="90675"/>
    <lineage>
        <taxon>Eukaryota</taxon>
        <taxon>Viridiplantae</taxon>
        <taxon>Streptophyta</taxon>
        <taxon>Embryophyta</taxon>
        <taxon>Tracheophyta</taxon>
        <taxon>Spermatophyta</taxon>
        <taxon>Magnoliopsida</taxon>
        <taxon>eudicotyledons</taxon>
        <taxon>Gunneridae</taxon>
        <taxon>Pentapetalae</taxon>
        <taxon>rosids</taxon>
        <taxon>malvids</taxon>
        <taxon>Brassicales</taxon>
        <taxon>Brassicaceae</taxon>
        <taxon>Camelineae</taxon>
        <taxon>Camelina</taxon>
    </lineage>
</organism>
<keyword evidence="2" id="KW-1185">Reference proteome</keyword>
<evidence type="ECO:0000313" key="2">
    <source>
        <dbReference type="Proteomes" id="UP000694864"/>
    </source>
</evidence>
<dbReference type="PANTHER" id="PTHR31672">
    <property type="entry name" value="BNACNNG10540D PROTEIN"/>
    <property type="match status" value="1"/>
</dbReference>
<dbReference type="PANTHER" id="PTHR31672:SF13">
    <property type="entry name" value="F-BOX PROTEIN CPR30-LIKE"/>
    <property type="match status" value="1"/>
</dbReference>
<dbReference type="RefSeq" id="XP_010503738.1">
    <property type="nucleotide sequence ID" value="XM_010505436.2"/>
</dbReference>
<dbReference type="Pfam" id="PF07734">
    <property type="entry name" value="FBA_1"/>
    <property type="match status" value="1"/>
</dbReference>
<sequence length="388" mass="44075">MSSYNSRRIRKMRWELPFELIVEILARVPVKDLARFRCVCKSWLSLFQDERFIKQHMSHAPTRIMSFRGWQTQPCHFSFETSTTTGKQPPEMIVQEVVKLNIGDEVLLRSSGLIGHCHGLFCLDLEDNTFGIWNPALREFRRIQTRHLNNWAEMGFGYDHSTQDYKLVLVPSMKEGSCSQAQVLSLKSGVSRLIDFPSLKNFSMCHMRLPGTLVGQNIYWQVYDRDRKVALTETILCFDLVSESFSYCPGPSTSGQGFPHAVVGLTGGLCTVGVDLSCGDLIVWSAQHEKEENTGTIKSWNKILSLSRDIVVSSVAHQIFNCWLVSAVNYAGLLLFLVGIGGREAKLLAYNFEDKSLRIVQTSDRCGLLQTFDSRFYNICWKSDSILD</sequence>
<dbReference type="CDD" id="cd22157">
    <property type="entry name" value="F-box_AtFBW1-like"/>
    <property type="match status" value="1"/>
</dbReference>
<reference evidence="2" key="1">
    <citation type="journal article" date="2014" name="Nat. Commun.">
        <title>The emerging biofuel crop Camelina sativa retains a highly undifferentiated hexaploid genome structure.</title>
        <authorList>
            <person name="Kagale S."/>
            <person name="Koh C."/>
            <person name="Nixon J."/>
            <person name="Bollina V."/>
            <person name="Clarke W.E."/>
            <person name="Tuteja R."/>
            <person name="Spillane C."/>
            <person name="Robinson S.J."/>
            <person name="Links M.G."/>
            <person name="Clarke C."/>
            <person name="Higgins E.E."/>
            <person name="Huebert T."/>
            <person name="Sharpe A.G."/>
            <person name="Parkin I.A."/>
        </authorList>
    </citation>
    <scope>NUCLEOTIDE SEQUENCE [LARGE SCALE GENOMIC DNA]</scope>
    <source>
        <strain evidence="2">cv. DH55</strain>
    </source>
</reference>
<accession>A0ABM0YNT5</accession>
<dbReference type="InterPro" id="IPR001810">
    <property type="entry name" value="F-box_dom"/>
</dbReference>
<evidence type="ECO:0000259" key="1">
    <source>
        <dbReference type="PROSITE" id="PS50181"/>
    </source>
</evidence>
<feature type="domain" description="F-box" evidence="1">
    <location>
        <begin position="10"/>
        <end position="56"/>
    </location>
</feature>
<dbReference type="PROSITE" id="PS50181">
    <property type="entry name" value="FBOX"/>
    <property type="match status" value="1"/>
</dbReference>
<dbReference type="Proteomes" id="UP000694864">
    <property type="component" value="Chromosome 1"/>
</dbReference>
<dbReference type="InterPro" id="IPR036047">
    <property type="entry name" value="F-box-like_dom_sf"/>
</dbReference>
<dbReference type="InterPro" id="IPR017451">
    <property type="entry name" value="F-box-assoc_interact_dom"/>
</dbReference>
<dbReference type="GeneID" id="104780893"/>
<name>A0ABM0YNT5_CAMSA</name>
<gene>
    <name evidence="3" type="primary">LOC104780893</name>
</gene>
<protein>
    <submittedName>
        <fullName evidence="3">F-box protein At3g16210 isoform X1</fullName>
    </submittedName>
</protein>
<dbReference type="SUPFAM" id="SSF81383">
    <property type="entry name" value="F-box domain"/>
    <property type="match status" value="1"/>
</dbReference>
<reference evidence="3" key="2">
    <citation type="submission" date="2025-08" db="UniProtKB">
        <authorList>
            <consortium name="RefSeq"/>
        </authorList>
    </citation>
    <scope>IDENTIFICATION</scope>
    <source>
        <tissue evidence="3">Leaf</tissue>
    </source>
</reference>
<dbReference type="Pfam" id="PF00646">
    <property type="entry name" value="F-box"/>
    <property type="match status" value="1"/>
</dbReference>
<dbReference type="Gene3D" id="1.20.1280.50">
    <property type="match status" value="1"/>
</dbReference>
<dbReference type="InterPro" id="IPR006527">
    <property type="entry name" value="F-box-assoc_dom_typ1"/>
</dbReference>
<dbReference type="SMART" id="SM00256">
    <property type="entry name" value="FBOX"/>
    <property type="match status" value="1"/>
</dbReference>
<dbReference type="InterPro" id="IPR050796">
    <property type="entry name" value="SCF_F-box_component"/>
</dbReference>
<proteinExistence type="predicted"/>
<evidence type="ECO:0000313" key="3">
    <source>
        <dbReference type="RefSeq" id="XP_010503738.1"/>
    </source>
</evidence>